<dbReference type="InterPro" id="IPR011991">
    <property type="entry name" value="ArsR-like_HTH"/>
</dbReference>
<evidence type="ECO:0000313" key="6">
    <source>
        <dbReference type="EMBL" id="SDU82497.1"/>
    </source>
</evidence>
<feature type="region of interest" description="Disordered" evidence="4">
    <location>
        <begin position="97"/>
        <end position="119"/>
    </location>
</feature>
<accession>A0A1H2LNA8</accession>
<name>A0A1H2LNA8_9ACTO</name>
<feature type="compositionally biased region" description="Basic and acidic residues" evidence="4">
    <location>
        <begin position="103"/>
        <end position="119"/>
    </location>
</feature>
<feature type="domain" description="HTH arsR-type" evidence="5">
    <location>
        <begin position="4"/>
        <end position="96"/>
    </location>
</feature>
<keyword evidence="7" id="KW-1185">Reference proteome</keyword>
<dbReference type="RefSeq" id="WP_091282288.1">
    <property type="nucleotide sequence ID" value="NZ_JABAPH010000002.1"/>
</dbReference>
<dbReference type="Pfam" id="PF01022">
    <property type="entry name" value="HTH_5"/>
    <property type="match status" value="1"/>
</dbReference>
<dbReference type="PROSITE" id="PS50987">
    <property type="entry name" value="HTH_ARSR_2"/>
    <property type="match status" value="1"/>
</dbReference>
<dbReference type="OrthoDB" id="3268605at2"/>
<keyword evidence="2 6" id="KW-0238">DNA-binding</keyword>
<dbReference type="EMBL" id="LT629804">
    <property type="protein sequence ID" value="SDU82497.1"/>
    <property type="molecule type" value="Genomic_DNA"/>
</dbReference>
<sequence>MDILNGLPQAAELFKALGNESRLALLVLLDKQPLGVGALAEQAHMSQPLVSQHLRTLRAVGLVTSTRHGKEMIYQVADVHVAHVVADALIHVQESVDSYSLPHPHDDHRARQKEANNDN</sequence>
<dbReference type="STRING" id="131112.SAMN04489737_1745"/>
<organism evidence="6 7">
    <name type="scientific">Arcanobacterium phocae</name>
    <dbReference type="NCBI Taxonomy" id="131112"/>
    <lineage>
        <taxon>Bacteria</taxon>
        <taxon>Bacillati</taxon>
        <taxon>Actinomycetota</taxon>
        <taxon>Actinomycetes</taxon>
        <taxon>Actinomycetales</taxon>
        <taxon>Actinomycetaceae</taxon>
        <taxon>Arcanobacterium</taxon>
    </lineage>
</organism>
<evidence type="ECO:0000256" key="4">
    <source>
        <dbReference type="SAM" id="MobiDB-lite"/>
    </source>
</evidence>
<evidence type="ECO:0000259" key="5">
    <source>
        <dbReference type="PROSITE" id="PS50987"/>
    </source>
</evidence>
<dbReference type="SMART" id="SM00418">
    <property type="entry name" value="HTH_ARSR"/>
    <property type="match status" value="1"/>
</dbReference>
<keyword evidence="1" id="KW-0805">Transcription regulation</keyword>
<proteinExistence type="predicted"/>
<dbReference type="PRINTS" id="PR00778">
    <property type="entry name" value="HTHARSR"/>
</dbReference>
<dbReference type="PANTHER" id="PTHR43132">
    <property type="entry name" value="ARSENICAL RESISTANCE OPERON REPRESSOR ARSR-RELATED"/>
    <property type="match status" value="1"/>
</dbReference>
<dbReference type="InterPro" id="IPR051011">
    <property type="entry name" value="Metal_resp_trans_reg"/>
</dbReference>
<dbReference type="InterPro" id="IPR001845">
    <property type="entry name" value="HTH_ArsR_DNA-bd_dom"/>
</dbReference>
<reference evidence="7" key="1">
    <citation type="submission" date="2016-10" db="EMBL/GenBank/DDBJ databases">
        <authorList>
            <person name="Varghese N."/>
            <person name="Submissions S."/>
        </authorList>
    </citation>
    <scope>NUCLEOTIDE SEQUENCE [LARGE SCALE GENOMIC DNA]</scope>
    <source>
        <strain evidence="7">DSM 10002</strain>
    </source>
</reference>
<dbReference type="PANTHER" id="PTHR43132:SF2">
    <property type="entry name" value="ARSENICAL RESISTANCE OPERON REPRESSOR ARSR-RELATED"/>
    <property type="match status" value="1"/>
</dbReference>
<dbReference type="SUPFAM" id="SSF46785">
    <property type="entry name" value="Winged helix' DNA-binding domain"/>
    <property type="match status" value="1"/>
</dbReference>
<dbReference type="GO" id="GO:0003677">
    <property type="term" value="F:DNA binding"/>
    <property type="evidence" value="ECO:0007669"/>
    <property type="project" value="UniProtKB-KW"/>
</dbReference>
<dbReference type="CDD" id="cd00090">
    <property type="entry name" value="HTH_ARSR"/>
    <property type="match status" value="1"/>
</dbReference>
<dbReference type="GO" id="GO:0003700">
    <property type="term" value="F:DNA-binding transcription factor activity"/>
    <property type="evidence" value="ECO:0007669"/>
    <property type="project" value="InterPro"/>
</dbReference>
<dbReference type="Proteomes" id="UP000214355">
    <property type="component" value="Chromosome I"/>
</dbReference>
<gene>
    <name evidence="6" type="ORF">SAMN04489737_1745</name>
</gene>
<evidence type="ECO:0000313" key="7">
    <source>
        <dbReference type="Proteomes" id="UP000214355"/>
    </source>
</evidence>
<dbReference type="AlphaFoldDB" id="A0A1H2LNA8"/>
<dbReference type="GeneID" id="65345462"/>
<protein>
    <submittedName>
        <fullName evidence="6">DNA-binding transcriptional regulator, ArsR family</fullName>
    </submittedName>
</protein>
<keyword evidence="3" id="KW-0804">Transcription</keyword>
<dbReference type="Gene3D" id="1.10.10.10">
    <property type="entry name" value="Winged helix-like DNA-binding domain superfamily/Winged helix DNA-binding domain"/>
    <property type="match status" value="1"/>
</dbReference>
<dbReference type="InterPro" id="IPR036388">
    <property type="entry name" value="WH-like_DNA-bd_sf"/>
</dbReference>
<evidence type="ECO:0000256" key="2">
    <source>
        <dbReference type="ARBA" id="ARBA00023125"/>
    </source>
</evidence>
<dbReference type="NCBIfam" id="NF033788">
    <property type="entry name" value="HTH_metalloreg"/>
    <property type="match status" value="1"/>
</dbReference>
<dbReference type="InterPro" id="IPR036390">
    <property type="entry name" value="WH_DNA-bd_sf"/>
</dbReference>
<evidence type="ECO:0000256" key="3">
    <source>
        <dbReference type="ARBA" id="ARBA00023163"/>
    </source>
</evidence>
<evidence type="ECO:0000256" key="1">
    <source>
        <dbReference type="ARBA" id="ARBA00023015"/>
    </source>
</evidence>